<keyword evidence="1 5" id="KW-0732">Signal</keyword>
<dbReference type="AlphaFoldDB" id="A0A975C4L5"/>
<dbReference type="RefSeq" id="WP_207931656.1">
    <property type="nucleotide sequence ID" value="NZ_CP062222.1"/>
</dbReference>
<protein>
    <submittedName>
        <fullName evidence="7">MliC family protein</fullName>
    </submittedName>
</protein>
<dbReference type="Gene3D" id="2.40.128.200">
    <property type="match status" value="1"/>
</dbReference>
<evidence type="ECO:0000256" key="3">
    <source>
        <dbReference type="ARBA" id="ARBA00023139"/>
    </source>
</evidence>
<name>A0A975C4L5_9CAUL</name>
<feature type="domain" description="C-type lysozyme inhibitor" evidence="6">
    <location>
        <begin position="69"/>
        <end position="131"/>
    </location>
</feature>
<evidence type="ECO:0000256" key="4">
    <source>
        <dbReference type="ARBA" id="ARBA00023288"/>
    </source>
</evidence>
<keyword evidence="8" id="KW-1185">Reference proteome</keyword>
<accession>A0A975C4L5</accession>
<evidence type="ECO:0000313" key="7">
    <source>
        <dbReference type="EMBL" id="QTC92374.1"/>
    </source>
</evidence>
<sequence>MTRPDLPQSIIFCGLAALAVLAACGKEPKAAPTSGDEVKQRAIEAQTARKRTGAEVQDRALNRVIRTVYLCNNGERLSVDFDNPRQMATVRNSNGEAVDLFQERAADGIWYRASAYELRGKGVMATWTADGLQPTDCRAVD</sequence>
<dbReference type="Proteomes" id="UP000663918">
    <property type="component" value="Chromosome"/>
</dbReference>
<dbReference type="KEGG" id="bgoe:IFJ75_05655"/>
<feature type="signal peptide" evidence="5">
    <location>
        <begin position="1"/>
        <end position="22"/>
    </location>
</feature>
<dbReference type="SUPFAM" id="SSF141488">
    <property type="entry name" value="YdhA-like"/>
    <property type="match status" value="1"/>
</dbReference>
<dbReference type="EMBL" id="CP062222">
    <property type="protein sequence ID" value="QTC92374.1"/>
    <property type="molecule type" value="Genomic_DNA"/>
</dbReference>
<keyword evidence="4" id="KW-0449">Lipoprotein</keyword>
<gene>
    <name evidence="7" type="ORF">IFJ75_05655</name>
</gene>
<feature type="chain" id="PRO_5037294456" evidence="5">
    <location>
        <begin position="23"/>
        <end position="141"/>
    </location>
</feature>
<evidence type="ECO:0000256" key="2">
    <source>
        <dbReference type="ARBA" id="ARBA00023136"/>
    </source>
</evidence>
<dbReference type="PROSITE" id="PS51257">
    <property type="entry name" value="PROKAR_LIPOPROTEIN"/>
    <property type="match status" value="1"/>
</dbReference>
<organism evidence="7 8">
    <name type="scientific">Brevundimonas goettingensis</name>
    <dbReference type="NCBI Taxonomy" id="2774190"/>
    <lineage>
        <taxon>Bacteria</taxon>
        <taxon>Pseudomonadati</taxon>
        <taxon>Pseudomonadota</taxon>
        <taxon>Alphaproteobacteria</taxon>
        <taxon>Caulobacterales</taxon>
        <taxon>Caulobacteraceae</taxon>
        <taxon>Brevundimonas</taxon>
    </lineage>
</organism>
<keyword evidence="2" id="KW-0472">Membrane</keyword>
<proteinExistence type="predicted"/>
<reference evidence="7" key="1">
    <citation type="submission" date="2020-09" db="EMBL/GenBank/DDBJ databases">
        <title>Brevundimonas sp. LVF2 isolated from a puddle in Goettingen, Germany.</title>
        <authorList>
            <person name="Friedrich I."/>
            <person name="Klassen A."/>
            <person name="Hannes N."/>
            <person name="Schneider D."/>
            <person name="Hertel R."/>
            <person name="Daniel R."/>
        </authorList>
    </citation>
    <scope>NUCLEOTIDE SEQUENCE</scope>
    <source>
        <strain evidence="7">LVF2</strain>
    </source>
</reference>
<keyword evidence="3" id="KW-0564">Palmitate</keyword>
<dbReference type="InterPro" id="IPR018660">
    <property type="entry name" value="MliC"/>
</dbReference>
<dbReference type="InterPro" id="IPR036328">
    <property type="entry name" value="MliC_sf"/>
</dbReference>
<evidence type="ECO:0000256" key="5">
    <source>
        <dbReference type="SAM" id="SignalP"/>
    </source>
</evidence>
<evidence type="ECO:0000259" key="6">
    <source>
        <dbReference type="Pfam" id="PF09864"/>
    </source>
</evidence>
<dbReference type="Pfam" id="PF09864">
    <property type="entry name" value="MliC"/>
    <property type="match status" value="1"/>
</dbReference>
<evidence type="ECO:0000256" key="1">
    <source>
        <dbReference type="ARBA" id="ARBA00022729"/>
    </source>
</evidence>
<evidence type="ECO:0000313" key="8">
    <source>
        <dbReference type="Proteomes" id="UP000663918"/>
    </source>
</evidence>